<evidence type="ECO:0000313" key="1">
    <source>
        <dbReference type="EMBL" id="MDJ1502694.1"/>
    </source>
</evidence>
<organism evidence="1 2">
    <name type="scientific">Xanthocytophaga agilis</name>
    <dbReference type="NCBI Taxonomy" id="3048010"/>
    <lineage>
        <taxon>Bacteria</taxon>
        <taxon>Pseudomonadati</taxon>
        <taxon>Bacteroidota</taxon>
        <taxon>Cytophagia</taxon>
        <taxon>Cytophagales</taxon>
        <taxon>Rhodocytophagaceae</taxon>
        <taxon>Xanthocytophaga</taxon>
    </lineage>
</organism>
<dbReference type="Proteomes" id="UP001232063">
    <property type="component" value="Unassembled WGS sequence"/>
</dbReference>
<keyword evidence="2" id="KW-1185">Reference proteome</keyword>
<dbReference type="RefSeq" id="WP_314512919.1">
    <property type="nucleotide sequence ID" value="NZ_JASJOU010000006.1"/>
</dbReference>
<protein>
    <submittedName>
        <fullName evidence="1">Uncharacterized protein</fullName>
    </submittedName>
</protein>
<proteinExistence type="predicted"/>
<dbReference type="AlphaFoldDB" id="A0AAE3R2S7"/>
<gene>
    <name evidence="1" type="ORF">QNI22_18650</name>
</gene>
<evidence type="ECO:0000313" key="2">
    <source>
        <dbReference type="Proteomes" id="UP001232063"/>
    </source>
</evidence>
<accession>A0AAE3R2S7</accession>
<sequence>MKKSDQSIHKICIAAIERHTMTPYNFQLTAFYEDGKSANLEAFSEITLTETELPICSTYISIDQWTLLTTQRIISKEGVVVHEHTIESFKQKFSGNFKGLGGKKVETGRLELLTGEICPYYIETGAASMVMIYGIQTIQQINPKSQIDLEVMEKRYKKRGFLEG</sequence>
<name>A0AAE3R2S7_9BACT</name>
<dbReference type="EMBL" id="JASJOU010000006">
    <property type="protein sequence ID" value="MDJ1502694.1"/>
    <property type="molecule type" value="Genomic_DNA"/>
</dbReference>
<comment type="caution">
    <text evidence="1">The sequence shown here is derived from an EMBL/GenBank/DDBJ whole genome shotgun (WGS) entry which is preliminary data.</text>
</comment>
<reference evidence="1" key="1">
    <citation type="submission" date="2023-05" db="EMBL/GenBank/DDBJ databases">
        <authorList>
            <person name="Zhang X."/>
        </authorList>
    </citation>
    <scope>NUCLEOTIDE SEQUENCE</scope>
    <source>
        <strain evidence="1">BD1B2-1</strain>
    </source>
</reference>